<evidence type="ECO:0000313" key="3">
    <source>
        <dbReference type="Proteomes" id="UP000255167"/>
    </source>
</evidence>
<proteinExistence type="predicted"/>
<gene>
    <name evidence="2" type="ORF">NCTC9617_02222</name>
</gene>
<dbReference type="EMBL" id="UGNC01000004">
    <property type="protein sequence ID" value="STW40678.1"/>
    <property type="molecule type" value="Genomic_DNA"/>
</dbReference>
<name>A0A378FA45_KLEPN</name>
<sequence length="62" mass="6852">MAAQFFLVAAHQDDLALQLLLELVDDHSGDNHHAFNHHLPEVADAHHHHAVGKEDDDEGADN</sequence>
<protein>
    <submittedName>
        <fullName evidence="2">Uncharacterized protein</fullName>
    </submittedName>
</protein>
<evidence type="ECO:0000313" key="2">
    <source>
        <dbReference type="EMBL" id="STW40678.1"/>
    </source>
</evidence>
<reference evidence="2 3" key="1">
    <citation type="submission" date="2018-06" db="EMBL/GenBank/DDBJ databases">
        <authorList>
            <consortium name="Pathogen Informatics"/>
            <person name="Doyle S."/>
        </authorList>
    </citation>
    <scope>NUCLEOTIDE SEQUENCE [LARGE SCALE GENOMIC DNA]</scope>
    <source>
        <strain evidence="2 3">NCTC9617</strain>
    </source>
</reference>
<dbReference type="AlphaFoldDB" id="A0A378FA45"/>
<dbReference type="Proteomes" id="UP000255167">
    <property type="component" value="Unassembled WGS sequence"/>
</dbReference>
<feature type="region of interest" description="Disordered" evidence="1">
    <location>
        <begin position="42"/>
        <end position="62"/>
    </location>
</feature>
<accession>A0A378FA45</accession>
<organism evidence="2 3">
    <name type="scientific">Klebsiella pneumoniae</name>
    <dbReference type="NCBI Taxonomy" id="573"/>
    <lineage>
        <taxon>Bacteria</taxon>
        <taxon>Pseudomonadati</taxon>
        <taxon>Pseudomonadota</taxon>
        <taxon>Gammaproteobacteria</taxon>
        <taxon>Enterobacterales</taxon>
        <taxon>Enterobacteriaceae</taxon>
        <taxon>Klebsiella/Raoultella group</taxon>
        <taxon>Klebsiella</taxon>
        <taxon>Klebsiella pneumoniae complex</taxon>
    </lineage>
</organism>
<evidence type="ECO:0000256" key="1">
    <source>
        <dbReference type="SAM" id="MobiDB-lite"/>
    </source>
</evidence>